<organism evidence="1 2">
    <name type="scientific">Paraburkholderia gardini</name>
    <dbReference type="NCBI Taxonomy" id="2823469"/>
    <lineage>
        <taxon>Bacteria</taxon>
        <taxon>Pseudomonadati</taxon>
        <taxon>Pseudomonadota</taxon>
        <taxon>Betaproteobacteria</taxon>
        <taxon>Burkholderiales</taxon>
        <taxon>Burkholderiaceae</taxon>
        <taxon>Paraburkholderia</taxon>
    </lineage>
</organism>
<reference evidence="1 2" key="1">
    <citation type="submission" date="2021-04" db="EMBL/GenBank/DDBJ databases">
        <authorList>
            <person name="Vanwijnsberghe S."/>
        </authorList>
    </citation>
    <scope>NUCLEOTIDE SEQUENCE [LARGE SCALE GENOMIC DNA]</scope>
    <source>
        <strain evidence="1 2">LMG 32171</strain>
    </source>
</reference>
<proteinExistence type="predicted"/>
<keyword evidence="2" id="KW-1185">Reference proteome</keyword>
<dbReference type="EMBL" id="CAJQYY010000008">
    <property type="protein sequence ID" value="CAG4894675.1"/>
    <property type="molecule type" value="Genomic_DNA"/>
</dbReference>
<gene>
    <name evidence="1" type="ORF">R54767_01789</name>
</gene>
<evidence type="ECO:0000313" key="1">
    <source>
        <dbReference type="EMBL" id="CAG4894675.1"/>
    </source>
</evidence>
<comment type="caution">
    <text evidence="1">The sequence shown here is derived from an EMBL/GenBank/DDBJ whole genome shotgun (WGS) entry which is preliminary data.</text>
</comment>
<dbReference type="Proteomes" id="UP000789752">
    <property type="component" value="Unassembled WGS sequence"/>
</dbReference>
<accession>A0ABN7QHF6</accession>
<name>A0ABN7QHF6_9BURK</name>
<protein>
    <submittedName>
        <fullName evidence="1">Uncharacterized protein</fullName>
    </submittedName>
</protein>
<evidence type="ECO:0000313" key="2">
    <source>
        <dbReference type="Proteomes" id="UP000789752"/>
    </source>
</evidence>
<sequence>MMKNPPALASYCAKTYWRRLEKPDYFNDLSPS</sequence>